<dbReference type="AlphaFoldDB" id="A0AAD9A2P8"/>
<dbReference type="Proteomes" id="UP001243330">
    <property type="component" value="Unassembled WGS sequence"/>
</dbReference>
<evidence type="ECO:0000256" key="1">
    <source>
        <dbReference type="SAM" id="SignalP"/>
    </source>
</evidence>
<feature type="signal peptide" evidence="1">
    <location>
        <begin position="1"/>
        <end position="18"/>
    </location>
</feature>
<dbReference type="EMBL" id="JAQOWY010000572">
    <property type="protein sequence ID" value="KAK1840326.1"/>
    <property type="molecule type" value="Genomic_DNA"/>
</dbReference>
<keyword evidence="1" id="KW-0732">Signal</keyword>
<comment type="caution">
    <text evidence="2">The sequence shown here is derived from an EMBL/GenBank/DDBJ whole genome shotgun (WGS) entry which is preliminary data.</text>
</comment>
<feature type="chain" id="PRO_5042182737" description="Secreted protein" evidence="1">
    <location>
        <begin position="19"/>
        <end position="106"/>
    </location>
</feature>
<proteinExistence type="predicted"/>
<organism evidence="2 3">
    <name type="scientific">Colletotrichum chrysophilum</name>
    <dbReference type="NCBI Taxonomy" id="1836956"/>
    <lineage>
        <taxon>Eukaryota</taxon>
        <taxon>Fungi</taxon>
        <taxon>Dikarya</taxon>
        <taxon>Ascomycota</taxon>
        <taxon>Pezizomycotina</taxon>
        <taxon>Sordariomycetes</taxon>
        <taxon>Hypocreomycetidae</taxon>
        <taxon>Glomerellales</taxon>
        <taxon>Glomerellaceae</taxon>
        <taxon>Colletotrichum</taxon>
        <taxon>Colletotrichum gloeosporioides species complex</taxon>
    </lineage>
</organism>
<evidence type="ECO:0000313" key="3">
    <source>
        <dbReference type="Proteomes" id="UP001243330"/>
    </source>
</evidence>
<evidence type="ECO:0000313" key="2">
    <source>
        <dbReference type="EMBL" id="KAK1840326.1"/>
    </source>
</evidence>
<reference evidence="2" key="1">
    <citation type="submission" date="2023-01" db="EMBL/GenBank/DDBJ databases">
        <title>Colletotrichum chrysophilum M932 genome sequence.</title>
        <authorList>
            <person name="Baroncelli R."/>
        </authorList>
    </citation>
    <scope>NUCLEOTIDE SEQUENCE</scope>
    <source>
        <strain evidence="2">M932</strain>
    </source>
</reference>
<sequence>MSILRHLFFSLRFVFSASQTPSSSKRYPRLRLIFTRREATWKDSKSGQVQDTGTGSQWRFARPTPRVLAHSSALAEPALCPLVRVFRSLTELHELSDVFWGRLPSP</sequence>
<protein>
    <recommendedName>
        <fullName evidence="4">Secreted protein</fullName>
    </recommendedName>
</protein>
<evidence type="ECO:0008006" key="4">
    <source>
        <dbReference type="Google" id="ProtNLM"/>
    </source>
</evidence>
<keyword evidence="3" id="KW-1185">Reference proteome</keyword>
<accession>A0AAD9A2P8</accession>
<name>A0AAD9A2P8_9PEZI</name>
<gene>
    <name evidence="2" type="ORF">CCHR01_17052</name>
</gene>